<reference evidence="2" key="2">
    <citation type="submission" date="2023-04" db="EMBL/GenBank/DDBJ databases">
        <title>'Rhodoalgimonas zhirmunskyi' gen. nov., isolated from a red alga.</title>
        <authorList>
            <person name="Nedashkovskaya O.I."/>
            <person name="Otstavnykh N.Y."/>
            <person name="Bystritskaya E.P."/>
            <person name="Balabanova L.A."/>
            <person name="Isaeva M.P."/>
        </authorList>
    </citation>
    <scope>NUCLEOTIDE SEQUENCE</scope>
    <source>
        <strain evidence="2">10Alg 79</strain>
    </source>
</reference>
<accession>A0AAJ1U5Q1</accession>
<proteinExistence type="predicted"/>
<comment type="caution">
    <text evidence="2">The sequence shown here is derived from an EMBL/GenBank/DDBJ whole genome shotgun (WGS) entry which is preliminary data.</text>
</comment>
<protein>
    <submittedName>
        <fullName evidence="2">DUF1523 family protein</fullName>
    </submittedName>
</protein>
<dbReference type="EMBL" id="JANFFA010000002">
    <property type="protein sequence ID" value="MDQ2094105.1"/>
    <property type="molecule type" value="Genomic_DNA"/>
</dbReference>
<evidence type="ECO:0000313" key="3">
    <source>
        <dbReference type="Proteomes" id="UP001227162"/>
    </source>
</evidence>
<dbReference type="AlphaFoldDB" id="A0AAJ1U5Q1"/>
<dbReference type="InterPro" id="IPR011088">
    <property type="entry name" value="Phage_phiNM3_A0EWY4"/>
</dbReference>
<dbReference type="RefSeq" id="WP_317625722.1">
    <property type="nucleotide sequence ID" value="NZ_JANFFA010000002.1"/>
</dbReference>
<organism evidence="2 3">
    <name type="scientific">Rhodalgimonas zhirmunskyi</name>
    <dbReference type="NCBI Taxonomy" id="2964767"/>
    <lineage>
        <taxon>Bacteria</taxon>
        <taxon>Pseudomonadati</taxon>
        <taxon>Pseudomonadota</taxon>
        <taxon>Alphaproteobacteria</taxon>
        <taxon>Rhodobacterales</taxon>
        <taxon>Roseobacteraceae</taxon>
        <taxon>Rhodalgimonas</taxon>
    </lineage>
</organism>
<feature type="transmembrane region" description="Helical" evidence="1">
    <location>
        <begin position="160"/>
        <end position="179"/>
    </location>
</feature>
<keyword evidence="1" id="KW-0812">Transmembrane</keyword>
<keyword evidence="3" id="KW-1185">Reference proteome</keyword>
<evidence type="ECO:0000313" key="2">
    <source>
        <dbReference type="EMBL" id="MDQ2094105.1"/>
    </source>
</evidence>
<gene>
    <name evidence="2" type="ORF">NOI20_08290</name>
</gene>
<name>A0AAJ1U5Q1_9RHOB</name>
<sequence>MLKTIWTAIKVIVLVFFLSVLHYVLPQHDVGRITSTEIIRTDFNGMNRLFYAQADSGASELTTRDLRLINAEIKKTWFLGFGQRESTKVMVYRNEDTGWIWPPYFKFDSSDLQAQAAAEMSNKQNTQWVVITHYGWRNKYLTIYPNAIGVRPVDGPDVTVIPWFNIFFFVFLLVAFGFARAVWAQFRQRTVDPLVRDAEDSWDSVSSNVNEKRGRIGRWLDTWKSKK</sequence>
<dbReference type="Proteomes" id="UP001227162">
    <property type="component" value="Unassembled WGS sequence"/>
</dbReference>
<dbReference type="Pfam" id="PF07509">
    <property type="entry name" value="DUF1523"/>
    <property type="match status" value="1"/>
</dbReference>
<reference evidence="2" key="1">
    <citation type="submission" date="2022-07" db="EMBL/GenBank/DDBJ databases">
        <authorList>
            <person name="Otstavnykh N."/>
            <person name="Isaeva M."/>
            <person name="Bystritskaya E."/>
        </authorList>
    </citation>
    <scope>NUCLEOTIDE SEQUENCE</scope>
    <source>
        <strain evidence="2">10Alg 79</strain>
    </source>
</reference>
<evidence type="ECO:0000256" key="1">
    <source>
        <dbReference type="SAM" id="Phobius"/>
    </source>
</evidence>
<keyword evidence="1" id="KW-0472">Membrane</keyword>
<keyword evidence="1" id="KW-1133">Transmembrane helix</keyword>